<dbReference type="InterPro" id="IPR001555">
    <property type="entry name" value="GART_AS"/>
</dbReference>
<dbReference type="EMBL" id="CP039393">
    <property type="protein sequence ID" value="QCD35312.1"/>
    <property type="molecule type" value="Genomic_DNA"/>
</dbReference>
<dbReference type="RefSeq" id="WP_136410062.1">
    <property type="nucleotide sequence ID" value="NZ_CP039393.1"/>
</dbReference>
<keyword evidence="9" id="KW-1185">Reference proteome</keyword>
<dbReference type="AlphaFoldDB" id="A0A4P7VG98"/>
<dbReference type="GO" id="GO:0006189">
    <property type="term" value="P:'de novo' IMP biosynthetic process"/>
    <property type="evidence" value="ECO:0007669"/>
    <property type="project" value="UniProtKB-UniRule"/>
</dbReference>
<comment type="pathway">
    <text evidence="1 6">Purine metabolism; IMP biosynthesis via de novo pathway; N(2)-formyl-N(1)-(5-phospho-D-ribosyl)glycinamide from N(1)-(5-phospho-D-ribosyl)glycinamide (10-formyl THF route): step 1/1.</text>
</comment>
<feature type="binding site" evidence="6">
    <location>
        <begin position="17"/>
        <end position="19"/>
    </location>
    <ligand>
        <name>N(1)-(5-phospho-beta-D-ribosyl)glycinamide</name>
        <dbReference type="ChEBI" id="CHEBI:143788"/>
    </ligand>
</feature>
<comment type="similarity">
    <text evidence="4 6">Belongs to the GART family.</text>
</comment>
<dbReference type="EC" id="2.1.2.2" evidence="6"/>
<dbReference type="InterPro" id="IPR004607">
    <property type="entry name" value="GART"/>
</dbReference>
<dbReference type="KEGG" id="mgod:E7746_05105"/>
<dbReference type="InterPro" id="IPR002376">
    <property type="entry name" value="Formyl_transf_N"/>
</dbReference>
<evidence type="ECO:0000256" key="2">
    <source>
        <dbReference type="ARBA" id="ARBA00022679"/>
    </source>
</evidence>
<dbReference type="GO" id="GO:0005829">
    <property type="term" value="C:cytosol"/>
    <property type="evidence" value="ECO:0007669"/>
    <property type="project" value="TreeGrafter"/>
</dbReference>
<dbReference type="CDD" id="cd08645">
    <property type="entry name" value="FMT_core_GART"/>
    <property type="match status" value="1"/>
</dbReference>
<dbReference type="InterPro" id="IPR036477">
    <property type="entry name" value="Formyl_transf_N_sf"/>
</dbReference>
<dbReference type="PANTHER" id="PTHR43369:SF2">
    <property type="entry name" value="PHOSPHORIBOSYLGLYCINAMIDE FORMYLTRANSFERASE"/>
    <property type="match status" value="1"/>
</dbReference>
<keyword evidence="3 6" id="KW-0658">Purine biosynthesis</keyword>
<name>A0A4P7VG98_9BACT</name>
<dbReference type="PROSITE" id="PS00373">
    <property type="entry name" value="GART"/>
    <property type="match status" value="1"/>
</dbReference>
<evidence type="ECO:0000259" key="7">
    <source>
        <dbReference type="Pfam" id="PF00551"/>
    </source>
</evidence>
<evidence type="ECO:0000313" key="9">
    <source>
        <dbReference type="Proteomes" id="UP000297031"/>
    </source>
</evidence>
<evidence type="ECO:0000256" key="5">
    <source>
        <dbReference type="ARBA" id="ARBA00047664"/>
    </source>
</evidence>
<dbReference type="HAMAP" id="MF_01930">
    <property type="entry name" value="PurN"/>
    <property type="match status" value="1"/>
</dbReference>
<feature type="domain" description="Formyl transferase N-terminal" evidence="7">
    <location>
        <begin position="8"/>
        <end position="188"/>
    </location>
</feature>
<evidence type="ECO:0000256" key="4">
    <source>
        <dbReference type="ARBA" id="ARBA00038440"/>
    </source>
</evidence>
<evidence type="ECO:0000256" key="1">
    <source>
        <dbReference type="ARBA" id="ARBA00005054"/>
    </source>
</evidence>
<dbReference type="UniPathway" id="UPA00074">
    <property type="reaction ID" value="UER00126"/>
</dbReference>
<dbReference type="PANTHER" id="PTHR43369">
    <property type="entry name" value="PHOSPHORIBOSYLGLYCINAMIDE FORMYLTRANSFERASE"/>
    <property type="match status" value="1"/>
</dbReference>
<sequence>MTQSTIYNIAIFASGNGSNAENIIRHFSDGHAPVKVSLIVCNRPQAKVIQRGENHDIPVAMMTRAEINDRDTMLNTLRQYGISHIILAGFMMMLPDFLIQAYPDRIINVHPSLLPKYGGKGMYGRHVHEAVYAAREPETGITIHYVNEEYDKGEIIFQATVKLTADDTPESIEDKIHSLEKTHFPQVIESVVAGIK</sequence>
<feature type="binding site" evidence="6">
    <location>
        <position position="108"/>
    </location>
    <ligand>
        <name>(6R)-10-formyltetrahydrofolate</name>
        <dbReference type="ChEBI" id="CHEBI:195366"/>
    </ligand>
</feature>
<evidence type="ECO:0000256" key="6">
    <source>
        <dbReference type="HAMAP-Rule" id="MF_01930"/>
    </source>
</evidence>
<dbReference type="NCBIfam" id="TIGR00639">
    <property type="entry name" value="PurN"/>
    <property type="match status" value="1"/>
</dbReference>
<proteinExistence type="inferred from homology"/>
<evidence type="ECO:0000256" key="3">
    <source>
        <dbReference type="ARBA" id="ARBA00022755"/>
    </source>
</evidence>
<feature type="active site" description="Proton donor" evidence="6">
    <location>
        <position position="110"/>
    </location>
</feature>
<evidence type="ECO:0000313" key="8">
    <source>
        <dbReference type="EMBL" id="QCD35312.1"/>
    </source>
</evidence>
<feature type="site" description="Raises pKa of active site His" evidence="6">
    <location>
        <position position="151"/>
    </location>
</feature>
<dbReference type="OrthoDB" id="9806170at2"/>
<comment type="catalytic activity">
    <reaction evidence="5 6">
        <text>N(1)-(5-phospho-beta-D-ribosyl)glycinamide + (6R)-10-formyltetrahydrofolate = N(2)-formyl-N(1)-(5-phospho-beta-D-ribosyl)glycinamide + (6S)-5,6,7,8-tetrahydrofolate + H(+)</text>
        <dbReference type="Rhea" id="RHEA:15053"/>
        <dbReference type="ChEBI" id="CHEBI:15378"/>
        <dbReference type="ChEBI" id="CHEBI:57453"/>
        <dbReference type="ChEBI" id="CHEBI:143788"/>
        <dbReference type="ChEBI" id="CHEBI:147286"/>
        <dbReference type="ChEBI" id="CHEBI:195366"/>
        <dbReference type="EC" id="2.1.2.2"/>
    </reaction>
</comment>
<dbReference type="SUPFAM" id="SSF53328">
    <property type="entry name" value="Formyltransferase"/>
    <property type="match status" value="1"/>
</dbReference>
<gene>
    <name evidence="6 8" type="primary">purN</name>
    <name evidence="8" type="ORF">E7746_05105</name>
</gene>
<dbReference type="Gene3D" id="3.40.50.170">
    <property type="entry name" value="Formyl transferase, N-terminal domain"/>
    <property type="match status" value="1"/>
</dbReference>
<dbReference type="Pfam" id="PF00551">
    <property type="entry name" value="Formyl_trans_N"/>
    <property type="match status" value="1"/>
</dbReference>
<comment type="function">
    <text evidence="6">Catalyzes the transfer of a formyl group from 10-formyltetrahydrofolate to 5-phospho-ribosyl-glycinamide (GAR), producing 5-phospho-ribosyl-N-formylglycinamide (FGAR) and tetrahydrofolate.</text>
</comment>
<comment type="caution">
    <text evidence="6">Lacks conserved residue(s) required for the propagation of feature annotation.</text>
</comment>
<reference evidence="8 9" key="1">
    <citation type="submission" date="2019-02" db="EMBL/GenBank/DDBJ databases">
        <title>Isolation and identification of novel species under the genus Muribaculum.</title>
        <authorList>
            <person name="Miyake S."/>
            <person name="Ding Y."/>
            <person name="Low A."/>
            <person name="Soh M."/>
            <person name="Seedorf H."/>
        </authorList>
    </citation>
    <scope>NUCLEOTIDE SEQUENCE [LARGE SCALE GENOMIC DNA]</scope>
    <source>
        <strain evidence="8 9">TLL-A4</strain>
    </source>
</reference>
<dbReference type="GO" id="GO:0004644">
    <property type="term" value="F:phosphoribosylglycinamide formyltransferase activity"/>
    <property type="evidence" value="ECO:0007669"/>
    <property type="project" value="UniProtKB-UniRule"/>
</dbReference>
<keyword evidence="2 6" id="KW-0808">Transferase</keyword>
<accession>A0A4P7VG98</accession>
<protein>
    <recommendedName>
        <fullName evidence="6">Phosphoribosylglycinamide formyltransferase</fullName>
        <ecNumber evidence="6">2.1.2.2</ecNumber>
    </recommendedName>
    <alternativeName>
        <fullName evidence="6">5'-phosphoribosylglycinamide transformylase</fullName>
    </alternativeName>
    <alternativeName>
        <fullName evidence="6">GAR transformylase</fullName>
        <shortName evidence="6">GART</shortName>
    </alternativeName>
</protein>
<feature type="binding site" evidence="6">
    <location>
        <position position="64"/>
    </location>
    <ligand>
        <name>(6R)-10-formyltetrahydrofolate</name>
        <dbReference type="ChEBI" id="CHEBI:195366"/>
    </ligand>
</feature>
<dbReference type="Proteomes" id="UP000297031">
    <property type="component" value="Chromosome"/>
</dbReference>
<organism evidence="8 9">
    <name type="scientific">Muribaculum gordoncarteri</name>
    <dbReference type="NCBI Taxonomy" id="2530390"/>
    <lineage>
        <taxon>Bacteria</taxon>
        <taxon>Pseudomonadati</taxon>
        <taxon>Bacteroidota</taxon>
        <taxon>Bacteroidia</taxon>
        <taxon>Bacteroidales</taxon>
        <taxon>Muribaculaceae</taxon>
        <taxon>Muribaculum</taxon>
    </lineage>
</organism>